<comment type="similarity">
    <text evidence="2">Belongs to the RNase H family.</text>
</comment>
<evidence type="ECO:0000256" key="6">
    <source>
        <dbReference type="ARBA" id="ARBA00022759"/>
    </source>
</evidence>
<protein>
    <recommendedName>
        <fullName evidence="3">ribonuclease H</fullName>
        <ecNumber evidence="3">3.1.26.4</ecNumber>
    </recommendedName>
</protein>
<keyword evidence="7" id="KW-0378">Hydrolase</keyword>
<dbReference type="SUPFAM" id="SSF53098">
    <property type="entry name" value="Ribonuclease H-like"/>
    <property type="match status" value="1"/>
</dbReference>
<dbReference type="RefSeq" id="WP_118062958.1">
    <property type="nucleotide sequence ID" value="NZ_QSAG01000001.1"/>
</dbReference>
<dbReference type="Pfam" id="PF00075">
    <property type="entry name" value="RNase_H"/>
    <property type="match status" value="1"/>
</dbReference>
<evidence type="ECO:0000256" key="5">
    <source>
        <dbReference type="ARBA" id="ARBA00022723"/>
    </source>
</evidence>
<dbReference type="GO" id="GO:0003676">
    <property type="term" value="F:nucleic acid binding"/>
    <property type="evidence" value="ECO:0007669"/>
    <property type="project" value="InterPro"/>
</dbReference>
<dbReference type="EMBL" id="QSAG01000001">
    <property type="protein sequence ID" value="RGW45007.1"/>
    <property type="molecule type" value="Genomic_DNA"/>
</dbReference>
<keyword evidence="4" id="KW-0540">Nuclease</keyword>
<dbReference type="EC" id="3.1.26.4" evidence="3"/>
<accession>A0AA92TZP2</accession>
<comment type="caution">
    <text evidence="9">The sequence shown here is derived from an EMBL/GenBank/DDBJ whole genome shotgun (WGS) entry which is preliminary data.</text>
</comment>
<dbReference type="GO" id="GO:0046872">
    <property type="term" value="F:metal ion binding"/>
    <property type="evidence" value="ECO:0007669"/>
    <property type="project" value="UniProtKB-KW"/>
</dbReference>
<gene>
    <name evidence="9" type="ORF">DWV76_00375</name>
</gene>
<dbReference type="Gene3D" id="3.30.420.10">
    <property type="entry name" value="Ribonuclease H-like superfamily/Ribonuclease H"/>
    <property type="match status" value="1"/>
</dbReference>
<evidence type="ECO:0000256" key="4">
    <source>
        <dbReference type="ARBA" id="ARBA00022722"/>
    </source>
</evidence>
<dbReference type="GO" id="GO:0043137">
    <property type="term" value="P:DNA replication, removal of RNA primer"/>
    <property type="evidence" value="ECO:0007669"/>
    <property type="project" value="TreeGrafter"/>
</dbReference>
<dbReference type="AlphaFoldDB" id="A0AA92TZP2"/>
<evidence type="ECO:0000256" key="1">
    <source>
        <dbReference type="ARBA" id="ARBA00000077"/>
    </source>
</evidence>
<dbReference type="PANTHER" id="PTHR10642">
    <property type="entry name" value="RIBONUCLEASE H1"/>
    <property type="match status" value="1"/>
</dbReference>
<dbReference type="InterPro" id="IPR036397">
    <property type="entry name" value="RNaseH_sf"/>
</dbReference>
<name>A0AA92TZP2_9BACT</name>
<dbReference type="Proteomes" id="UP000283785">
    <property type="component" value="Unassembled WGS sequence"/>
</dbReference>
<evidence type="ECO:0000313" key="9">
    <source>
        <dbReference type="EMBL" id="RGW45007.1"/>
    </source>
</evidence>
<organism evidence="9 10">
    <name type="scientific">Segatella copri</name>
    <dbReference type="NCBI Taxonomy" id="165179"/>
    <lineage>
        <taxon>Bacteria</taxon>
        <taxon>Pseudomonadati</taxon>
        <taxon>Bacteroidota</taxon>
        <taxon>Bacteroidia</taxon>
        <taxon>Bacteroidales</taxon>
        <taxon>Prevotellaceae</taxon>
        <taxon>Segatella</taxon>
    </lineage>
</organism>
<evidence type="ECO:0000313" key="10">
    <source>
        <dbReference type="Proteomes" id="UP000283785"/>
    </source>
</evidence>
<dbReference type="GO" id="GO:0004523">
    <property type="term" value="F:RNA-DNA hybrid ribonuclease activity"/>
    <property type="evidence" value="ECO:0007669"/>
    <property type="project" value="UniProtKB-EC"/>
</dbReference>
<dbReference type="PANTHER" id="PTHR10642:SF26">
    <property type="entry name" value="RIBONUCLEASE H1"/>
    <property type="match status" value="1"/>
</dbReference>
<dbReference type="InterPro" id="IPR050092">
    <property type="entry name" value="RNase_H"/>
</dbReference>
<dbReference type="InterPro" id="IPR012337">
    <property type="entry name" value="RNaseH-like_sf"/>
</dbReference>
<evidence type="ECO:0000256" key="2">
    <source>
        <dbReference type="ARBA" id="ARBA00005300"/>
    </source>
</evidence>
<comment type="catalytic activity">
    <reaction evidence="1">
        <text>Endonucleolytic cleavage to 5'-phosphomonoester.</text>
        <dbReference type="EC" id="3.1.26.4"/>
    </reaction>
</comment>
<keyword evidence="5" id="KW-0479">Metal-binding</keyword>
<evidence type="ECO:0000256" key="7">
    <source>
        <dbReference type="ARBA" id="ARBA00022801"/>
    </source>
</evidence>
<evidence type="ECO:0000259" key="8">
    <source>
        <dbReference type="PROSITE" id="PS50879"/>
    </source>
</evidence>
<proteinExistence type="inferred from homology"/>
<dbReference type="PROSITE" id="PS50879">
    <property type="entry name" value="RNASE_H_1"/>
    <property type="match status" value="1"/>
</dbReference>
<sequence>MKKIEEKYIRTKFEVVAYDIYVSNVCKGKKGPCSSAYLVLKDGKIIEKSSYFADPISKVRAQMIAITRAMRKYYDSANLITVHLPENAPYYSILESGEEVTNDTKSGDIVLSFRKMAENIEVIFEVAKWYTADKYNTQVEDMAKAEYEKNFRDPGDKPTYQEFCDYCKKTGWIEEGFDDALWNFLESKKWLTKKGTKPKTWQSLANAYNPTIRKNDDRFMSVDELKNKKRKEAMREEVENNKYTGHYICYTDGSCDNYSTHRAGGSAYIVINAETGEIEKVKSYHTLGTTNNRMEMLAIISAVNYCPKGSHIVVVSDSKYAIKMFKFTNWEIGDNIKNPDLIKMYRKCAEGKDIRLDWIKGHGKDNMNVQADCLAFRAYERALEENNLPMAPEKYRAQRRGKLTLDETA</sequence>
<feature type="domain" description="RNase H type-1" evidence="8">
    <location>
        <begin position="243"/>
        <end position="380"/>
    </location>
</feature>
<evidence type="ECO:0000256" key="3">
    <source>
        <dbReference type="ARBA" id="ARBA00012180"/>
    </source>
</evidence>
<keyword evidence="6" id="KW-0255">Endonuclease</keyword>
<dbReference type="InterPro" id="IPR002156">
    <property type="entry name" value="RNaseH_domain"/>
</dbReference>
<reference evidence="9 10" key="1">
    <citation type="submission" date="2018-08" db="EMBL/GenBank/DDBJ databases">
        <title>A genome reference for cultivated species of the human gut microbiota.</title>
        <authorList>
            <person name="Zou Y."/>
            <person name="Xue W."/>
            <person name="Luo G."/>
        </authorList>
    </citation>
    <scope>NUCLEOTIDE SEQUENCE [LARGE SCALE GENOMIC DNA]</scope>
    <source>
        <strain evidence="9 10">AF12-50</strain>
    </source>
</reference>